<reference evidence="5" key="1">
    <citation type="submission" date="2021-11" db="EMBL/GenBank/DDBJ databases">
        <authorList>
            <consortium name="Genoscope - CEA"/>
            <person name="William W."/>
        </authorList>
    </citation>
    <scope>NUCLEOTIDE SEQUENCE</scope>
</reference>
<evidence type="ECO:0000259" key="4">
    <source>
        <dbReference type="Pfam" id="PF05726"/>
    </source>
</evidence>
<dbReference type="Pfam" id="PF05726">
    <property type="entry name" value="Pirin_C"/>
    <property type="match status" value="1"/>
</dbReference>
<dbReference type="SUPFAM" id="SSF51182">
    <property type="entry name" value="RmlC-like cupins"/>
    <property type="match status" value="1"/>
</dbReference>
<dbReference type="Gene3D" id="2.60.120.10">
    <property type="entry name" value="Jelly Rolls"/>
    <property type="match status" value="2"/>
</dbReference>
<gene>
    <name evidence="5" type="ORF">PECAL_5P07280</name>
</gene>
<evidence type="ECO:0000256" key="2">
    <source>
        <dbReference type="RuleBase" id="RU003457"/>
    </source>
</evidence>
<evidence type="ECO:0000256" key="1">
    <source>
        <dbReference type="ARBA" id="ARBA00008416"/>
    </source>
</evidence>
<protein>
    <submittedName>
        <fullName evidence="5">Uncharacterized protein</fullName>
    </submittedName>
</protein>
<dbReference type="InterPro" id="IPR008778">
    <property type="entry name" value="Pirin_C_dom"/>
</dbReference>
<dbReference type="PIRSF" id="PIRSF006232">
    <property type="entry name" value="Pirin"/>
    <property type="match status" value="1"/>
</dbReference>
<keyword evidence="6" id="KW-1185">Reference proteome</keyword>
<proteinExistence type="inferred from homology"/>
<comment type="similarity">
    <text evidence="1 2">Belongs to the pirin family.</text>
</comment>
<feature type="domain" description="Pirin N-terminal" evidence="3">
    <location>
        <begin position="34"/>
        <end position="101"/>
    </location>
</feature>
<dbReference type="InterPro" id="IPR012093">
    <property type="entry name" value="Pirin"/>
</dbReference>
<dbReference type="PANTHER" id="PTHR43594:SF1">
    <property type="entry name" value="QUERCETIN 2,3-DIOXYGENASE PA2418-RELATED"/>
    <property type="match status" value="1"/>
</dbReference>
<accession>A0A8J2X1C8</accession>
<dbReference type="Pfam" id="PF02678">
    <property type="entry name" value="Pirin"/>
    <property type="match status" value="1"/>
</dbReference>
<dbReference type="InterPro" id="IPR053186">
    <property type="entry name" value="QDO-related"/>
</dbReference>
<dbReference type="InterPro" id="IPR003829">
    <property type="entry name" value="Pirin_N_dom"/>
</dbReference>
<dbReference type="AlphaFoldDB" id="A0A8J2X1C8"/>
<sequence length="293" mass="30793">MSREAIALEPEAPYWLGGAVEVTPHVTEALATGGAASPFLALDYAPARKREGPRRSYGVDTHPVRGFEVVTLCLEGEARDAGGPIKEGDVRWLTAGQGALVEGLGSPARAHMDPALYRLRVNVPRDLKMSPPRLQRFEARDAPVVALGDCMLRVYAGDVCGVVGPVEPEVDGTQLYVVDGSGQVDLPLDGEATALMLIVRGTCTVDGVVFGANRAFYAPPGEASMQVTLAASTKLVVALALPTTDPVVVGGPFVMTSATEIARAYEDFLHGRFNATGGRPEAYASDSDSSAVE</sequence>
<comment type="caution">
    <text evidence="5">The sequence shown here is derived from an EMBL/GenBank/DDBJ whole genome shotgun (WGS) entry which is preliminary data.</text>
</comment>
<name>A0A8J2X1C8_9STRA</name>
<organism evidence="5 6">
    <name type="scientific">Pelagomonas calceolata</name>
    <dbReference type="NCBI Taxonomy" id="35677"/>
    <lineage>
        <taxon>Eukaryota</taxon>
        <taxon>Sar</taxon>
        <taxon>Stramenopiles</taxon>
        <taxon>Ochrophyta</taxon>
        <taxon>Pelagophyceae</taxon>
        <taxon>Pelagomonadales</taxon>
        <taxon>Pelagomonadaceae</taxon>
        <taxon>Pelagomonas</taxon>
    </lineage>
</organism>
<evidence type="ECO:0000259" key="3">
    <source>
        <dbReference type="Pfam" id="PF02678"/>
    </source>
</evidence>
<dbReference type="InterPro" id="IPR011051">
    <property type="entry name" value="RmlC_Cupin_sf"/>
</dbReference>
<dbReference type="EMBL" id="CAKKNE010000005">
    <property type="protein sequence ID" value="CAH0376164.1"/>
    <property type="molecule type" value="Genomic_DNA"/>
</dbReference>
<evidence type="ECO:0000313" key="5">
    <source>
        <dbReference type="EMBL" id="CAH0376164.1"/>
    </source>
</evidence>
<evidence type="ECO:0000313" key="6">
    <source>
        <dbReference type="Proteomes" id="UP000789595"/>
    </source>
</evidence>
<feature type="domain" description="Pirin C-terminal" evidence="4">
    <location>
        <begin position="181"/>
        <end position="273"/>
    </location>
</feature>
<dbReference type="Proteomes" id="UP000789595">
    <property type="component" value="Unassembled WGS sequence"/>
</dbReference>
<dbReference type="InterPro" id="IPR014710">
    <property type="entry name" value="RmlC-like_jellyroll"/>
</dbReference>
<dbReference type="PANTHER" id="PTHR43594">
    <property type="entry name" value="QUERCETIN 2,3-DIOXYGENASE"/>
    <property type="match status" value="1"/>
</dbReference>